<dbReference type="PROSITE" id="PS00995">
    <property type="entry name" value="TCP1_3"/>
    <property type="match status" value="1"/>
</dbReference>
<dbReference type="InterPro" id="IPR017998">
    <property type="entry name" value="Chaperone_TCP-1"/>
</dbReference>
<evidence type="ECO:0000313" key="12">
    <source>
        <dbReference type="Proteomes" id="UP000663850"/>
    </source>
</evidence>
<dbReference type="InterPro" id="IPR027413">
    <property type="entry name" value="GROEL-like_equatorial_sf"/>
</dbReference>
<dbReference type="InterPro" id="IPR054827">
    <property type="entry name" value="thermosome_alpha"/>
</dbReference>
<dbReference type="AlphaFoldDB" id="A0A8H3H4T8"/>
<dbReference type="InterPro" id="IPR002194">
    <property type="entry name" value="Chaperonin_TCP-1_CS"/>
</dbReference>
<dbReference type="Pfam" id="PF00118">
    <property type="entry name" value="Cpn60_TCP1"/>
    <property type="match status" value="1"/>
</dbReference>
<dbReference type="GO" id="GO:0140662">
    <property type="term" value="F:ATP-dependent protein folding chaperone"/>
    <property type="evidence" value="ECO:0007669"/>
    <property type="project" value="InterPro"/>
</dbReference>
<dbReference type="InterPro" id="IPR027410">
    <property type="entry name" value="TCP-1-like_intermed_sf"/>
</dbReference>
<evidence type="ECO:0000256" key="3">
    <source>
        <dbReference type="ARBA" id="ARBA00011531"/>
    </source>
</evidence>
<dbReference type="SUPFAM" id="SSF52029">
    <property type="entry name" value="GroEL apical domain-like"/>
    <property type="match status" value="1"/>
</dbReference>
<dbReference type="InterPro" id="IPR002423">
    <property type="entry name" value="Cpn60/GroEL/TCP-1"/>
</dbReference>
<dbReference type="PROSITE" id="PS00751">
    <property type="entry name" value="TCP1_2"/>
    <property type="match status" value="1"/>
</dbReference>
<keyword evidence="6 9" id="KW-0547">Nucleotide-binding</keyword>
<evidence type="ECO:0000256" key="10">
    <source>
        <dbReference type="RuleBase" id="RU004192"/>
    </source>
</evidence>
<keyword evidence="7 9" id="KW-0067">ATP-binding</keyword>
<organism evidence="11 12">
    <name type="scientific">Rhizoctonia solani</name>
    <dbReference type="NCBI Taxonomy" id="456999"/>
    <lineage>
        <taxon>Eukaryota</taxon>
        <taxon>Fungi</taxon>
        <taxon>Dikarya</taxon>
        <taxon>Basidiomycota</taxon>
        <taxon>Agaricomycotina</taxon>
        <taxon>Agaricomycetes</taxon>
        <taxon>Cantharellales</taxon>
        <taxon>Ceratobasidiaceae</taxon>
        <taxon>Rhizoctonia</taxon>
    </lineage>
</organism>
<dbReference type="GO" id="GO:0051082">
    <property type="term" value="F:unfolded protein binding"/>
    <property type="evidence" value="ECO:0007669"/>
    <property type="project" value="InterPro"/>
</dbReference>
<dbReference type="PRINTS" id="PR00304">
    <property type="entry name" value="TCOMPLEXTCP1"/>
</dbReference>
<comment type="subcellular location">
    <subcellularLocation>
        <location evidence="1">Cytoplasm</location>
    </subcellularLocation>
</comment>
<evidence type="ECO:0000256" key="9">
    <source>
        <dbReference type="RuleBase" id="RU004187"/>
    </source>
</evidence>
<comment type="caution">
    <text evidence="11">The sequence shown here is derived from an EMBL/GenBank/DDBJ whole genome shotgun (WGS) entry which is preliminary data.</text>
</comment>
<dbReference type="PANTHER" id="PTHR11353">
    <property type="entry name" value="CHAPERONIN"/>
    <property type="match status" value="1"/>
</dbReference>
<keyword evidence="8 9" id="KW-0143">Chaperone</keyword>
<dbReference type="GO" id="GO:0016887">
    <property type="term" value="F:ATP hydrolysis activity"/>
    <property type="evidence" value="ECO:0007669"/>
    <property type="project" value="InterPro"/>
</dbReference>
<sequence length="520" mass="55822">MASEAPAPVMAALAGGKSGEKSFNDKGKPMEVRLSNMTAAKAIGDVVRTSLGPKGMDKMIQTAGGEVIITNDGATILKHIAVLHPAAKMLVELSAAQDIEAGDGTTSVVVLAGSLLGAAEKMLSKGIHPTIIAESFLRASAKAVEYLTDISTPVDLKDKGALLRAASTSLNSKIVSQYSSTLAPIAVSSVTRLITPTSANVDLRDIRIVKKVGGTIEDTELVEEKAKIALIQFQLSAPKPDMDNTVVVNDYRQMDKILKEERQYLLNMCKKIKKTGCNVILIQKSILRDATNEMSLHFLSKLKILVVKEIERDEIEFLVKSTGCKPIADIEAFTEDKLGYADLVDEVEKAGARIVTISGVKNQGRTVSVLCMGANSLVLEESERSLHDALCVVRCLVKKRALIAGGGAPEIHVSRLLSQYAQTLKGMESYCFQAYADALEVIPTTLAENAGLNPIAIVTELRNRHALGEKNAGINVRKGLVSNILEEDVVQPLLVSTSAVELATETVALLLKVDDYHLTR</sequence>
<dbReference type="SUPFAM" id="SSF48592">
    <property type="entry name" value="GroEL equatorial domain-like"/>
    <property type="match status" value="1"/>
</dbReference>
<dbReference type="NCBIfam" id="TIGR02342">
    <property type="entry name" value="chap_CCT_delta"/>
    <property type="match status" value="1"/>
</dbReference>
<dbReference type="InterPro" id="IPR053374">
    <property type="entry name" value="TCP-1_chaperonin"/>
</dbReference>
<evidence type="ECO:0000256" key="8">
    <source>
        <dbReference type="ARBA" id="ARBA00023186"/>
    </source>
</evidence>
<name>A0A8H3H4T8_9AGAM</name>
<dbReference type="PROSITE" id="PS00750">
    <property type="entry name" value="TCP1_1"/>
    <property type="match status" value="1"/>
</dbReference>
<comment type="similarity">
    <text evidence="2 9">Belongs to the TCP-1 chaperonin family.</text>
</comment>
<dbReference type="Gene3D" id="1.10.560.10">
    <property type="entry name" value="GroEL-like equatorial domain"/>
    <property type="match status" value="1"/>
</dbReference>
<reference evidence="11" key="1">
    <citation type="submission" date="2021-01" db="EMBL/GenBank/DDBJ databases">
        <authorList>
            <person name="Kaushik A."/>
        </authorList>
    </citation>
    <scope>NUCLEOTIDE SEQUENCE</scope>
    <source>
        <strain evidence="11">Type strain: AG8-Rh-89/</strain>
    </source>
</reference>
<evidence type="ECO:0000256" key="7">
    <source>
        <dbReference type="ARBA" id="ARBA00022840"/>
    </source>
</evidence>
<evidence type="ECO:0000256" key="4">
    <source>
        <dbReference type="ARBA" id="ARBA00016107"/>
    </source>
</evidence>
<evidence type="ECO:0000256" key="5">
    <source>
        <dbReference type="ARBA" id="ARBA00022490"/>
    </source>
</evidence>
<dbReference type="CDD" id="cd03338">
    <property type="entry name" value="TCP1_delta"/>
    <property type="match status" value="1"/>
</dbReference>
<gene>
    <name evidence="11" type="ORF">RDB_LOCUS88965</name>
</gene>
<proteinExistence type="inferred from homology"/>
<protein>
    <recommendedName>
        <fullName evidence="4 10">T-complex protein 1 subunit delta</fullName>
    </recommendedName>
</protein>
<dbReference type="NCBIfam" id="NF041082">
    <property type="entry name" value="thermosome_alpha"/>
    <property type="match status" value="1"/>
</dbReference>
<dbReference type="GO" id="GO:0005524">
    <property type="term" value="F:ATP binding"/>
    <property type="evidence" value="ECO:0007669"/>
    <property type="project" value="UniProtKB-KW"/>
</dbReference>
<dbReference type="FunFam" id="3.50.7.10:FF:000010">
    <property type="entry name" value="T-complex protein 1 subunit delta"/>
    <property type="match status" value="1"/>
</dbReference>
<dbReference type="SUPFAM" id="SSF54849">
    <property type="entry name" value="GroEL-intermediate domain like"/>
    <property type="match status" value="1"/>
</dbReference>
<evidence type="ECO:0000256" key="2">
    <source>
        <dbReference type="ARBA" id="ARBA00008020"/>
    </source>
</evidence>
<evidence type="ECO:0000256" key="1">
    <source>
        <dbReference type="ARBA" id="ARBA00004496"/>
    </source>
</evidence>
<dbReference type="GO" id="GO:0005832">
    <property type="term" value="C:chaperonin-containing T-complex"/>
    <property type="evidence" value="ECO:0007669"/>
    <property type="project" value="UniProtKB-ARBA"/>
</dbReference>
<evidence type="ECO:0000256" key="6">
    <source>
        <dbReference type="ARBA" id="ARBA00022741"/>
    </source>
</evidence>
<evidence type="ECO:0000313" key="11">
    <source>
        <dbReference type="EMBL" id="CAE6495552.1"/>
    </source>
</evidence>
<dbReference type="Gene3D" id="3.50.7.10">
    <property type="entry name" value="GroEL"/>
    <property type="match status" value="1"/>
</dbReference>
<dbReference type="NCBIfam" id="NF041083">
    <property type="entry name" value="thermosome_beta"/>
    <property type="match status" value="1"/>
</dbReference>
<keyword evidence="5" id="KW-0963">Cytoplasm</keyword>
<accession>A0A8H3H4T8</accession>
<dbReference type="Gene3D" id="3.30.260.10">
    <property type="entry name" value="TCP-1-like chaperonin intermediate domain"/>
    <property type="match status" value="1"/>
</dbReference>
<dbReference type="InterPro" id="IPR027409">
    <property type="entry name" value="GroEL-like_apical_dom_sf"/>
</dbReference>
<comment type="subunit">
    <text evidence="3">Heterooligomeric complex of about 850 to 900 kDa that forms two stacked rings, 12 to 16 nm in diameter.</text>
</comment>
<dbReference type="EMBL" id="CAJMWZ010004799">
    <property type="protein sequence ID" value="CAE6495552.1"/>
    <property type="molecule type" value="Genomic_DNA"/>
</dbReference>
<dbReference type="Proteomes" id="UP000663850">
    <property type="component" value="Unassembled WGS sequence"/>
</dbReference>
<dbReference type="InterPro" id="IPR012717">
    <property type="entry name" value="Chap_CCT_delta"/>
</dbReference>